<evidence type="ECO:0000259" key="1">
    <source>
        <dbReference type="Pfam" id="PF13360"/>
    </source>
</evidence>
<evidence type="ECO:0000313" key="2">
    <source>
        <dbReference type="EMBL" id="SVA84522.1"/>
    </source>
</evidence>
<proteinExistence type="predicted"/>
<dbReference type="PANTHER" id="PTHR34512:SF30">
    <property type="entry name" value="OUTER MEMBRANE PROTEIN ASSEMBLY FACTOR BAMB"/>
    <property type="match status" value="1"/>
</dbReference>
<gene>
    <name evidence="2" type="ORF">METZ01_LOCUS137376</name>
</gene>
<dbReference type="PANTHER" id="PTHR34512">
    <property type="entry name" value="CELL SURFACE PROTEIN"/>
    <property type="match status" value="1"/>
</dbReference>
<reference evidence="2" key="1">
    <citation type="submission" date="2018-05" db="EMBL/GenBank/DDBJ databases">
        <authorList>
            <person name="Lanie J.A."/>
            <person name="Ng W.-L."/>
            <person name="Kazmierczak K.M."/>
            <person name="Andrzejewski T.M."/>
            <person name="Davidsen T.M."/>
            <person name="Wayne K.J."/>
            <person name="Tettelin H."/>
            <person name="Glass J.I."/>
            <person name="Rusch D."/>
            <person name="Podicherti R."/>
            <person name="Tsui H.-C.T."/>
            <person name="Winkler M.E."/>
        </authorList>
    </citation>
    <scope>NUCLEOTIDE SEQUENCE</scope>
</reference>
<dbReference type="Gene3D" id="2.130.10.10">
    <property type="entry name" value="YVTN repeat-like/Quinoprotein amine dehydrogenase"/>
    <property type="match status" value="2"/>
</dbReference>
<name>A0A381Z6N1_9ZZZZ</name>
<organism evidence="2">
    <name type="scientific">marine metagenome</name>
    <dbReference type="NCBI Taxonomy" id="408172"/>
    <lineage>
        <taxon>unclassified sequences</taxon>
        <taxon>metagenomes</taxon>
        <taxon>ecological metagenomes</taxon>
    </lineage>
</organism>
<sequence length="477" mass="50877">MFLSFMVGSVVLVWSSGVEAKPLSSGLVARGSVTKTLASNWPSFRGPGGNGVADGTELPDRLDVGDGTNLAWRQEIPGLAHASPIIWEDRVYVTSVVTSGPPQRFIAELPDTPESVAGRWLHRWIVMAIDKHTGDVLWERIAAEGTPRTGRLRKGSFNNSTPATDGQHIVALLGSQGLFCYDVNGNLLWRVDLGVLDAGWFFDPTFQWGMASSPVIHEGKVIVQADVRGGAFIAAFDVANGTELWRTARDEVSSFSTPAIIRTNGVSEVVTNGGRAVRAYGLANGEELWTLRPSSEIAVPTPIFAHGLIFVGSGYLPQQPFYAIRPGGVGDISLPSGQGSSLQVVWTLADAGPLISTPIVVGDYLFIMQRDGTLSCFDAVTGIPIYTERIIGAPELADETSLPRTGESLATYTASPVASNGKLYVVSDLGDIHVIDAGPFLEILGSYSVGEGVFSTPAISDGMFLVRGLDHLFAFSR</sequence>
<feature type="domain" description="Pyrrolo-quinoline quinone repeat" evidence="1">
    <location>
        <begin position="125"/>
        <end position="382"/>
    </location>
</feature>
<dbReference type="Pfam" id="PF13360">
    <property type="entry name" value="PQQ_2"/>
    <property type="match status" value="1"/>
</dbReference>
<dbReference type="EMBL" id="UINC01020032">
    <property type="protein sequence ID" value="SVA84522.1"/>
    <property type="molecule type" value="Genomic_DNA"/>
</dbReference>
<dbReference type="InterPro" id="IPR011047">
    <property type="entry name" value="Quinoprotein_ADH-like_sf"/>
</dbReference>
<accession>A0A381Z6N1</accession>
<dbReference type="AlphaFoldDB" id="A0A381Z6N1"/>
<dbReference type="SUPFAM" id="SSF50998">
    <property type="entry name" value="Quinoprotein alcohol dehydrogenase-like"/>
    <property type="match status" value="1"/>
</dbReference>
<dbReference type="InterPro" id="IPR015943">
    <property type="entry name" value="WD40/YVTN_repeat-like_dom_sf"/>
</dbReference>
<dbReference type="InterPro" id="IPR002372">
    <property type="entry name" value="PQQ_rpt_dom"/>
</dbReference>
<protein>
    <recommendedName>
        <fullName evidence="1">Pyrrolo-quinoline quinone repeat domain-containing protein</fullName>
    </recommendedName>
</protein>